<feature type="transmembrane region" description="Helical" evidence="8">
    <location>
        <begin position="203"/>
        <end position="232"/>
    </location>
</feature>
<evidence type="ECO:0000256" key="2">
    <source>
        <dbReference type="ARBA" id="ARBA00022475"/>
    </source>
</evidence>
<evidence type="ECO:0000256" key="4">
    <source>
        <dbReference type="ARBA" id="ARBA00022692"/>
    </source>
</evidence>
<evidence type="ECO:0000256" key="6">
    <source>
        <dbReference type="ARBA" id="ARBA00023136"/>
    </source>
</evidence>
<keyword evidence="6 8" id="KW-0472">Membrane</keyword>
<evidence type="ECO:0000256" key="3">
    <source>
        <dbReference type="ARBA" id="ARBA00022679"/>
    </source>
</evidence>
<comment type="caution">
    <text evidence="9">The sequence shown here is derived from an EMBL/GenBank/DDBJ whole genome shotgun (WGS) entry which is preliminary data.</text>
</comment>
<organism evidence="9 10">
    <name type="scientific">Agromyces neolithicus</name>
    <dbReference type="NCBI Taxonomy" id="269420"/>
    <lineage>
        <taxon>Bacteria</taxon>
        <taxon>Bacillati</taxon>
        <taxon>Actinomycetota</taxon>
        <taxon>Actinomycetes</taxon>
        <taxon>Micrococcales</taxon>
        <taxon>Microbacteriaceae</taxon>
        <taxon>Agromyces</taxon>
    </lineage>
</organism>
<feature type="transmembrane region" description="Helical" evidence="8">
    <location>
        <begin position="357"/>
        <end position="376"/>
    </location>
</feature>
<feature type="transmembrane region" description="Helical" evidence="8">
    <location>
        <begin position="171"/>
        <end position="196"/>
    </location>
</feature>
<dbReference type="InterPro" id="IPR018584">
    <property type="entry name" value="GT87"/>
</dbReference>
<dbReference type="Proteomes" id="UP001500002">
    <property type="component" value="Unassembled WGS sequence"/>
</dbReference>
<keyword evidence="10" id="KW-1185">Reference proteome</keyword>
<reference evidence="9 10" key="1">
    <citation type="journal article" date="2019" name="Int. J. Syst. Evol. Microbiol.">
        <title>The Global Catalogue of Microorganisms (GCM) 10K type strain sequencing project: providing services to taxonomists for standard genome sequencing and annotation.</title>
        <authorList>
            <consortium name="The Broad Institute Genomics Platform"/>
            <consortium name="The Broad Institute Genome Sequencing Center for Infectious Disease"/>
            <person name="Wu L."/>
            <person name="Ma J."/>
        </authorList>
    </citation>
    <scope>NUCLEOTIDE SEQUENCE [LARGE SCALE GENOMIC DNA]</scope>
    <source>
        <strain evidence="9 10">JCM 14322</strain>
    </source>
</reference>
<keyword evidence="5 8" id="KW-1133">Transmembrane helix</keyword>
<keyword evidence="4 8" id="KW-0812">Transmembrane</keyword>
<evidence type="ECO:0000313" key="10">
    <source>
        <dbReference type="Proteomes" id="UP001500002"/>
    </source>
</evidence>
<name>A0ABN2LYL2_9MICO</name>
<protein>
    <recommendedName>
        <fullName evidence="11">DUF2029 domain-containing protein</fullName>
    </recommendedName>
</protein>
<dbReference type="EMBL" id="BAAANJ010000002">
    <property type="protein sequence ID" value="GAA1803440.1"/>
    <property type="molecule type" value="Genomic_DNA"/>
</dbReference>
<evidence type="ECO:0000256" key="7">
    <source>
        <dbReference type="ARBA" id="ARBA00024033"/>
    </source>
</evidence>
<evidence type="ECO:0000256" key="5">
    <source>
        <dbReference type="ARBA" id="ARBA00022989"/>
    </source>
</evidence>
<feature type="transmembrane region" description="Helical" evidence="8">
    <location>
        <begin position="334"/>
        <end position="350"/>
    </location>
</feature>
<sequence>MTLGGEREATAGAAVTVRRILGGRGALWGGFALVHAALIGLNLYGQGYPLGDVTGVYRVWAENAADGLVRMGIDVPWVYPILAFAPMTAALALGSEFYAQTWLAIVTALDAIAFSILLGSARRLSRPRRIAAWWWVGFLAALGPIALGRIDAITVPLAITGLLFAAGRPRVAAVLLTIGAWVKVWPAALVAALVIAVRRRVEVVTVAAALSAGILAVSIVAGAGANAIGFIVEQAGRGLQIEAPLATAWLWQIVAGSKRVEIVYDRDILTFQIEGPGADVAAALTTPLMVVGVAVVVLIGVRAALRTARLGELLAPLSLGFVVVLMVANKVGSPQFATWLAAPIILGLMFRPARFAVPAALAAAVALLTHIIYPYWYGWLLIANPAFVFLLTVKAALLIALLVWSLRAVWQAGNRNPGS</sequence>
<proteinExistence type="inferred from homology"/>
<dbReference type="Pfam" id="PF09594">
    <property type="entry name" value="GT87"/>
    <property type="match status" value="1"/>
</dbReference>
<evidence type="ECO:0008006" key="11">
    <source>
        <dbReference type="Google" id="ProtNLM"/>
    </source>
</evidence>
<comment type="subcellular location">
    <subcellularLocation>
        <location evidence="1">Cell membrane</location>
        <topology evidence="1">Multi-pass membrane protein</topology>
    </subcellularLocation>
</comment>
<comment type="similarity">
    <text evidence="7">Belongs to the glycosyltransferase 87 family.</text>
</comment>
<evidence type="ECO:0000256" key="1">
    <source>
        <dbReference type="ARBA" id="ARBA00004651"/>
    </source>
</evidence>
<feature type="transmembrane region" description="Helical" evidence="8">
    <location>
        <begin position="313"/>
        <end position="328"/>
    </location>
</feature>
<accession>A0ABN2LYL2</accession>
<keyword evidence="3" id="KW-0808">Transferase</keyword>
<feature type="transmembrane region" description="Helical" evidence="8">
    <location>
        <begin position="132"/>
        <end position="165"/>
    </location>
</feature>
<feature type="transmembrane region" description="Helical" evidence="8">
    <location>
        <begin position="25"/>
        <end position="44"/>
    </location>
</feature>
<gene>
    <name evidence="9" type="ORF">GCM10009749_09440</name>
</gene>
<feature type="transmembrane region" description="Helical" evidence="8">
    <location>
        <begin position="280"/>
        <end position="301"/>
    </location>
</feature>
<dbReference type="RefSeq" id="WP_344293920.1">
    <property type="nucleotide sequence ID" value="NZ_BAAANJ010000002.1"/>
</dbReference>
<evidence type="ECO:0000256" key="8">
    <source>
        <dbReference type="SAM" id="Phobius"/>
    </source>
</evidence>
<feature type="transmembrane region" description="Helical" evidence="8">
    <location>
        <begin position="382"/>
        <end position="406"/>
    </location>
</feature>
<feature type="transmembrane region" description="Helical" evidence="8">
    <location>
        <begin position="101"/>
        <end position="120"/>
    </location>
</feature>
<keyword evidence="2" id="KW-1003">Cell membrane</keyword>
<evidence type="ECO:0000313" key="9">
    <source>
        <dbReference type="EMBL" id="GAA1803440.1"/>
    </source>
</evidence>